<comment type="caution">
    <text evidence="1">The sequence shown here is derived from an EMBL/GenBank/DDBJ whole genome shotgun (WGS) entry which is preliminary data.</text>
</comment>
<keyword evidence="2" id="KW-1185">Reference proteome</keyword>
<dbReference type="Proteomes" id="UP001516390">
    <property type="component" value="Unassembled WGS sequence"/>
</dbReference>
<organism evidence="1 2">
    <name type="scientific">Bombella favorum</name>
    <dbReference type="NCBI Taxonomy" id="2039164"/>
    <lineage>
        <taxon>Bacteria</taxon>
        <taxon>Pseudomonadati</taxon>
        <taxon>Pseudomonadota</taxon>
        <taxon>Alphaproteobacteria</taxon>
        <taxon>Acetobacterales</taxon>
        <taxon>Acetobacteraceae</taxon>
        <taxon>Bombella</taxon>
    </lineage>
</organism>
<accession>A0ABR5ZMD8</accession>
<gene>
    <name evidence="1" type="ORF">CPA57_03765</name>
</gene>
<evidence type="ECO:0000313" key="1">
    <source>
        <dbReference type="EMBL" id="MBA5725394.1"/>
    </source>
</evidence>
<evidence type="ECO:0000313" key="2">
    <source>
        <dbReference type="Proteomes" id="UP001516390"/>
    </source>
</evidence>
<proteinExistence type="predicted"/>
<protein>
    <submittedName>
        <fullName evidence="1">Uncharacterized protein</fullName>
    </submittedName>
</protein>
<sequence length="120" mass="13645">MAYSLLQDGQGRYDWGASMIRPTGCGPALEEIRGKDGQECKMLAEQATDCLLDYLYGEPKALIVDSALFLLEIQKIWQQHDVNEDAIWQELNERIDLSSDLLKRGIRARKGGRYRSTKLP</sequence>
<name>A0ABR5ZMD8_9PROT</name>
<dbReference type="RefSeq" id="WP_182081484.1">
    <property type="nucleotide sequence ID" value="NZ_NWUS01000001.1"/>
</dbReference>
<dbReference type="EMBL" id="NWUS01000001">
    <property type="protein sequence ID" value="MBA5725394.1"/>
    <property type="molecule type" value="Genomic_DNA"/>
</dbReference>
<reference evidence="1 2" key="1">
    <citation type="submission" date="2017-09" db="EMBL/GenBank/DDBJ databases">
        <authorList>
            <person name="Jakob F."/>
        </authorList>
    </citation>
    <scope>NUCLEOTIDE SEQUENCE [LARGE SCALE GENOMIC DNA]</scope>
    <source>
        <strain evidence="1 2">TMW 2.1880</strain>
    </source>
</reference>